<evidence type="ECO:0000256" key="1">
    <source>
        <dbReference type="SAM" id="MobiDB-lite"/>
    </source>
</evidence>
<dbReference type="AlphaFoldDB" id="A0A448WVF2"/>
<keyword evidence="3" id="KW-1185">Reference proteome</keyword>
<dbReference type="Proteomes" id="UP000784294">
    <property type="component" value="Unassembled WGS sequence"/>
</dbReference>
<organism evidence="2 3">
    <name type="scientific">Protopolystoma xenopodis</name>
    <dbReference type="NCBI Taxonomy" id="117903"/>
    <lineage>
        <taxon>Eukaryota</taxon>
        <taxon>Metazoa</taxon>
        <taxon>Spiralia</taxon>
        <taxon>Lophotrochozoa</taxon>
        <taxon>Platyhelminthes</taxon>
        <taxon>Monogenea</taxon>
        <taxon>Polyopisthocotylea</taxon>
        <taxon>Polystomatidea</taxon>
        <taxon>Polystomatidae</taxon>
        <taxon>Protopolystoma</taxon>
    </lineage>
</organism>
<dbReference type="EMBL" id="CAAALY010050132">
    <property type="protein sequence ID" value="VEL21203.1"/>
    <property type="molecule type" value="Genomic_DNA"/>
</dbReference>
<proteinExistence type="predicted"/>
<evidence type="ECO:0000313" key="3">
    <source>
        <dbReference type="Proteomes" id="UP000784294"/>
    </source>
</evidence>
<evidence type="ECO:0000313" key="2">
    <source>
        <dbReference type="EMBL" id="VEL21203.1"/>
    </source>
</evidence>
<sequence length="65" mass="7057">MPDRRTQEDGVEPLNPVPPLEDGSRPASNGPTSRTGSAVLTPVGRTRRNIIFRLCLCPAIQSDKD</sequence>
<reference evidence="2" key="1">
    <citation type="submission" date="2018-11" db="EMBL/GenBank/DDBJ databases">
        <authorList>
            <consortium name="Pathogen Informatics"/>
        </authorList>
    </citation>
    <scope>NUCLEOTIDE SEQUENCE</scope>
</reference>
<protein>
    <submittedName>
        <fullName evidence="2">Uncharacterized protein</fullName>
    </submittedName>
</protein>
<name>A0A448WVF2_9PLAT</name>
<accession>A0A448WVF2</accession>
<comment type="caution">
    <text evidence="2">The sequence shown here is derived from an EMBL/GenBank/DDBJ whole genome shotgun (WGS) entry which is preliminary data.</text>
</comment>
<feature type="region of interest" description="Disordered" evidence="1">
    <location>
        <begin position="1"/>
        <end position="42"/>
    </location>
</feature>
<feature type="compositionally biased region" description="Polar residues" evidence="1">
    <location>
        <begin position="26"/>
        <end position="38"/>
    </location>
</feature>
<gene>
    <name evidence="2" type="ORF">PXEA_LOCUS14643</name>
</gene>